<protein>
    <recommendedName>
        <fullName evidence="4">Arsenate reductase</fullName>
        <ecNumber evidence="4">1.20.4.1</ecNumber>
    </recommendedName>
</protein>
<dbReference type="InterPro" id="IPR036249">
    <property type="entry name" value="Thioredoxin-like_sf"/>
</dbReference>
<dbReference type="PANTHER" id="PTHR30041:SF4">
    <property type="entry name" value="ARSENATE REDUCTASE"/>
    <property type="match status" value="1"/>
</dbReference>
<dbReference type="GO" id="GO:0008794">
    <property type="term" value="F:arsenate reductase (glutaredoxin) activity"/>
    <property type="evidence" value="ECO:0007669"/>
    <property type="project" value="UniProtKB-UniRule"/>
</dbReference>
<dbReference type="Gene3D" id="3.40.30.10">
    <property type="entry name" value="Glutaredoxin"/>
    <property type="match status" value="1"/>
</dbReference>
<gene>
    <name evidence="5" type="primary">yfgD</name>
    <name evidence="5" type="ORF">NCTC13336_00731</name>
</gene>
<proteinExistence type="inferred from homology"/>
<dbReference type="Pfam" id="PF03960">
    <property type="entry name" value="ArsC"/>
    <property type="match status" value="1"/>
</dbReference>
<evidence type="ECO:0000313" key="5">
    <source>
        <dbReference type="EMBL" id="STR00522.1"/>
    </source>
</evidence>
<evidence type="ECO:0000313" key="6">
    <source>
        <dbReference type="Proteomes" id="UP000254293"/>
    </source>
</evidence>
<dbReference type="EMBL" id="UGJJ01000001">
    <property type="protein sequence ID" value="STR00522.1"/>
    <property type="molecule type" value="Genomic_DNA"/>
</dbReference>
<organism evidence="5 6">
    <name type="scientific">Kingella potus</name>
    <dbReference type="NCBI Taxonomy" id="265175"/>
    <lineage>
        <taxon>Bacteria</taxon>
        <taxon>Pseudomonadati</taxon>
        <taxon>Pseudomonadota</taxon>
        <taxon>Betaproteobacteria</taxon>
        <taxon>Neisseriales</taxon>
        <taxon>Neisseriaceae</taxon>
        <taxon>Kingella</taxon>
    </lineage>
</organism>
<keyword evidence="2 4" id="KW-0560">Oxidoreductase</keyword>
<dbReference type="PANTHER" id="PTHR30041">
    <property type="entry name" value="ARSENATE REDUCTASE"/>
    <property type="match status" value="1"/>
</dbReference>
<sequence>MNVTLYHNPRCSKSRAAAEWLAEQGVATHIVRYLDRPLDAAALRDLAGRLGLSDVRGMMRTKDDLYRSLDLDGADNEALIAALAAHPALLERPIAVIGAKAAIGRPLENIAALLRQEQAV</sequence>
<reference evidence="5 6" key="1">
    <citation type="submission" date="2018-06" db="EMBL/GenBank/DDBJ databases">
        <authorList>
            <consortium name="Pathogen Informatics"/>
            <person name="Doyle S."/>
        </authorList>
    </citation>
    <scope>NUCLEOTIDE SEQUENCE [LARGE SCALE GENOMIC DNA]</scope>
    <source>
        <strain evidence="5 6">NCTC13336</strain>
    </source>
</reference>
<dbReference type="OrthoDB" id="9790554at2"/>
<comment type="similarity">
    <text evidence="1 3 4">Belongs to the ArsC family.</text>
</comment>
<dbReference type="Proteomes" id="UP000254293">
    <property type="component" value="Unassembled WGS sequence"/>
</dbReference>
<evidence type="ECO:0000256" key="1">
    <source>
        <dbReference type="ARBA" id="ARBA00007198"/>
    </source>
</evidence>
<evidence type="ECO:0000256" key="4">
    <source>
        <dbReference type="RuleBase" id="RU362029"/>
    </source>
</evidence>
<name>A0A377QZV0_9NEIS</name>
<dbReference type="InterPro" id="IPR006659">
    <property type="entry name" value="Arsenate_reductase"/>
</dbReference>
<dbReference type="RefSeq" id="WP_115307786.1">
    <property type="nucleotide sequence ID" value="NZ_UGJJ01000001.1"/>
</dbReference>
<evidence type="ECO:0000256" key="3">
    <source>
        <dbReference type="PROSITE-ProRule" id="PRU01282"/>
    </source>
</evidence>
<dbReference type="PROSITE" id="PS51353">
    <property type="entry name" value="ARSC"/>
    <property type="match status" value="1"/>
</dbReference>
<dbReference type="NCBIfam" id="TIGR00014">
    <property type="entry name" value="arsC"/>
    <property type="match status" value="1"/>
</dbReference>
<comment type="catalytic activity">
    <reaction evidence="4">
        <text>[glutaredoxin]-dithiol + arsenate + glutathione + H(+) = glutathionyl-S-S-[glutaredoxin] + arsenite + H2O</text>
        <dbReference type="Rhea" id="RHEA:22016"/>
        <dbReference type="Rhea" id="RHEA-COMP:10729"/>
        <dbReference type="Rhea" id="RHEA-COMP:17668"/>
        <dbReference type="ChEBI" id="CHEBI:15377"/>
        <dbReference type="ChEBI" id="CHEBI:15378"/>
        <dbReference type="ChEBI" id="CHEBI:29242"/>
        <dbReference type="ChEBI" id="CHEBI:29950"/>
        <dbReference type="ChEBI" id="CHEBI:48597"/>
        <dbReference type="ChEBI" id="CHEBI:57925"/>
        <dbReference type="ChEBI" id="CHEBI:146199"/>
        <dbReference type="EC" id="1.20.4.1"/>
    </reaction>
</comment>
<dbReference type="AlphaFoldDB" id="A0A377QZV0"/>
<dbReference type="SUPFAM" id="SSF52833">
    <property type="entry name" value="Thioredoxin-like"/>
    <property type="match status" value="1"/>
</dbReference>
<accession>A0A377QZV0</accession>
<evidence type="ECO:0000256" key="2">
    <source>
        <dbReference type="ARBA" id="ARBA00023002"/>
    </source>
</evidence>
<dbReference type="EC" id="1.20.4.1" evidence="4"/>
<dbReference type="InterPro" id="IPR006660">
    <property type="entry name" value="Arsenate_reductase-like"/>
</dbReference>
<keyword evidence="6" id="KW-1185">Reference proteome</keyword>